<reference evidence="1 2" key="1">
    <citation type="submission" date="2023-07" db="EMBL/GenBank/DDBJ databases">
        <title>Sequencing the genomes of 1000 actinobacteria strains.</title>
        <authorList>
            <person name="Klenk H.-P."/>
        </authorList>
    </citation>
    <scope>NUCLEOTIDE SEQUENCE [LARGE SCALE GENOMIC DNA]</scope>
    <source>
        <strain evidence="1 2">DSM 40229</strain>
    </source>
</reference>
<dbReference type="Proteomes" id="UP001231675">
    <property type="component" value="Unassembled WGS sequence"/>
</dbReference>
<evidence type="ECO:0008006" key="3">
    <source>
        <dbReference type="Google" id="ProtNLM"/>
    </source>
</evidence>
<organism evidence="1 2">
    <name type="scientific">Streptomyces griseoviridis</name>
    <dbReference type="NCBI Taxonomy" id="45398"/>
    <lineage>
        <taxon>Bacteria</taxon>
        <taxon>Bacillati</taxon>
        <taxon>Actinomycetota</taxon>
        <taxon>Actinomycetes</taxon>
        <taxon>Kitasatosporales</taxon>
        <taxon>Streptomycetaceae</taxon>
        <taxon>Streptomyces</taxon>
    </lineage>
</organism>
<keyword evidence="2" id="KW-1185">Reference proteome</keyword>
<dbReference type="GeneID" id="91555768"/>
<comment type="caution">
    <text evidence="1">The sequence shown here is derived from an EMBL/GenBank/DDBJ whole genome shotgun (WGS) entry which is preliminary data.</text>
</comment>
<accession>A0ABT9LS50</accession>
<proteinExistence type="predicted"/>
<evidence type="ECO:0000313" key="2">
    <source>
        <dbReference type="Proteomes" id="UP001231675"/>
    </source>
</evidence>
<dbReference type="EMBL" id="JAURUD010000001">
    <property type="protein sequence ID" value="MDP9686285.1"/>
    <property type="molecule type" value="Genomic_DNA"/>
</dbReference>
<evidence type="ECO:0000313" key="1">
    <source>
        <dbReference type="EMBL" id="MDP9686285.1"/>
    </source>
</evidence>
<gene>
    <name evidence="1" type="ORF">J2S47_006787</name>
</gene>
<dbReference type="RefSeq" id="WP_306888649.1">
    <property type="nucleotide sequence ID" value="NZ_BMSM01000024.1"/>
</dbReference>
<sequence length="131" mass="13404">MALGIAIVPAQAQDSSAASYCGSTGDWSSDGGAYAEFDVDCVVGSGADSEGIVIDGYLHDYAKDGLGPRLYVQALTPSGTWGPTTEAARNSNGYDGPPAPIYFATNASSFNARFKVCNGGVNSNCSGWFGV</sequence>
<protein>
    <recommendedName>
        <fullName evidence="3">Secreted protein</fullName>
    </recommendedName>
</protein>
<name>A0ABT9LS50_STRGD</name>